<feature type="transmembrane region" description="Helical" evidence="1">
    <location>
        <begin position="77"/>
        <end position="95"/>
    </location>
</feature>
<dbReference type="EMBL" id="HACA01005096">
    <property type="protein sequence ID" value="CDW22457.1"/>
    <property type="molecule type" value="Transcribed_RNA"/>
</dbReference>
<accession>A0A0K2TA64</accession>
<reference evidence="2" key="1">
    <citation type="submission" date="2014-05" db="EMBL/GenBank/DDBJ databases">
        <authorList>
            <person name="Chronopoulou M."/>
        </authorList>
    </citation>
    <scope>NUCLEOTIDE SEQUENCE</scope>
    <source>
        <tissue evidence="2">Whole organism</tissue>
    </source>
</reference>
<protein>
    <submittedName>
        <fullName evidence="2">Uncharacterized protein</fullName>
    </submittedName>
</protein>
<evidence type="ECO:0000313" key="2">
    <source>
        <dbReference type="EMBL" id="CDW22457.1"/>
    </source>
</evidence>
<keyword evidence="1" id="KW-0472">Membrane</keyword>
<organism evidence="2">
    <name type="scientific">Lepeophtheirus salmonis</name>
    <name type="common">Salmon louse</name>
    <name type="synonym">Caligus salmonis</name>
    <dbReference type="NCBI Taxonomy" id="72036"/>
    <lineage>
        <taxon>Eukaryota</taxon>
        <taxon>Metazoa</taxon>
        <taxon>Ecdysozoa</taxon>
        <taxon>Arthropoda</taxon>
        <taxon>Crustacea</taxon>
        <taxon>Multicrustacea</taxon>
        <taxon>Hexanauplia</taxon>
        <taxon>Copepoda</taxon>
        <taxon>Siphonostomatoida</taxon>
        <taxon>Caligidae</taxon>
        <taxon>Lepeophtheirus</taxon>
    </lineage>
</organism>
<keyword evidence="1" id="KW-1133">Transmembrane helix</keyword>
<keyword evidence="1" id="KW-0812">Transmembrane</keyword>
<dbReference type="AlphaFoldDB" id="A0A0K2TA64"/>
<proteinExistence type="predicted"/>
<sequence>MTVYFYRFWNSCRILGISIDFVLQEELLLCHSNTKKDMELTSPTKSFFYPNQMSSFFVRWSGAELCFRKDLLMFNKFAISALSLLLWIATITLPSPRLQ</sequence>
<name>A0A0K2TA64_LEPSM</name>
<evidence type="ECO:0000256" key="1">
    <source>
        <dbReference type="SAM" id="Phobius"/>
    </source>
</evidence>